<dbReference type="PROSITE" id="PS51755">
    <property type="entry name" value="OMPR_PHOB"/>
    <property type="match status" value="1"/>
</dbReference>
<feature type="domain" description="Response regulatory" evidence="6">
    <location>
        <begin position="2"/>
        <end position="121"/>
    </location>
</feature>
<evidence type="ECO:0000256" key="3">
    <source>
        <dbReference type="ARBA" id="ARBA00023125"/>
    </source>
</evidence>
<dbReference type="InterPro" id="IPR001789">
    <property type="entry name" value="Sig_transdc_resp-reg_receiver"/>
</dbReference>
<organism evidence="8 9">
    <name type="scientific">Paraburkholderia denitrificans</name>
    <dbReference type="NCBI Taxonomy" id="694025"/>
    <lineage>
        <taxon>Bacteria</taxon>
        <taxon>Pseudomonadati</taxon>
        <taxon>Pseudomonadota</taxon>
        <taxon>Betaproteobacteria</taxon>
        <taxon>Burkholderiales</taxon>
        <taxon>Burkholderiaceae</taxon>
        <taxon>Paraburkholderia</taxon>
    </lineage>
</organism>
<evidence type="ECO:0000313" key="9">
    <source>
        <dbReference type="Proteomes" id="UP001596103"/>
    </source>
</evidence>
<dbReference type="Proteomes" id="UP001596103">
    <property type="component" value="Unassembled WGS sequence"/>
</dbReference>
<dbReference type="PROSITE" id="PS50110">
    <property type="entry name" value="RESPONSE_REGULATORY"/>
    <property type="match status" value="1"/>
</dbReference>
<dbReference type="PANTHER" id="PTHR48111">
    <property type="entry name" value="REGULATOR OF RPOS"/>
    <property type="match status" value="1"/>
</dbReference>
<keyword evidence="2" id="KW-0902">Two-component regulatory system</keyword>
<dbReference type="InterPro" id="IPR036388">
    <property type="entry name" value="WH-like_DNA-bd_sf"/>
</dbReference>
<dbReference type="Gene3D" id="1.10.10.10">
    <property type="entry name" value="Winged helix-like DNA-binding domain superfamily/Winged helix DNA-binding domain"/>
    <property type="match status" value="1"/>
</dbReference>
<dbReference type="RefSeq" id="WP_377710957.1">
    <property type="nucleotide sequence ID" value="NZ_JBHSMP010000011.1"/>
</dbReference>
<protein>
    <submittedName>
        <fullName evidence="8">Response regulator transcription factor</fullName>
    </submittedName>
</protein>
<dbReference type="SMART" id="SM00862">
    <property type="entry name" value="Trans_reg_C"/>
    <property type="match status" value="1"/>
</dbReference>
<gene>
    <name evidence="8" type="ORF">ACFPTO_09090</name>
</gene>
<evidence type="ECO:0000313" key="8">
    <source>
        <dbReference type="EMBL" id="MFC5428951.1"/>
    </source>
</evidence>
<dbReference type="PANTHER" id="PTHR48111:SF40">
    <property type="entry name" value="PHOSPHATE REGULON TRANSCRIPTIONAL REGULATORY PROTEIN PHOB"/>
    <property type="match status" value="1"/>
</dbReference>
<comment type="caution">
    <text evidence="8">The sequence shown here is derived from an EMBL/GenBank/DDBJ whole genome shotgun (WGS) entry which is preliminary data.</text>
</comment>
<dbReference type="Gene3D" id="3.40.50.2300">
    <property type="match status" value="1"/>
</dbReference>
<dbReference type="SUPFAM" id="SSF46894">
    <property type="entry name" value="C-terminal effector domain of the bipartite response regulators"/>
    <property type="match status" value="1"/>
</dbReference>
<keyword evidence="1 4" id="KW-0597">Phosphoprotein</keyword>
<evidence type="ECO:0000259" key="6">
    <source>
        <dbReference type="PROSITE" id="PS50110"/>
    </source>
</evidence>
<evidence type="ECO:0000256" key="1">
    <source>
        <dbReference type="ARBA" id="ARBA00022553"/>
    </source>
</evidence>
<feature type="DNA-binding region" description="OmpR/PhoB-type" evidence="5">
    <location>
        <begin position="131"/>
        <end position="230"/>
    </location>
</feature>
<reference evidence="9" key="1">
    <citation type="journal article" date="2019" name="Int. J. Syst. Evol. Microbiol.">
        <title>The Global Catalogue of Microorganisms (GCM) 10K type strain sequencing project: providing services to taxonomists for standard genome sequencing and annotation.</title>
        <authorList>
            <consortium name="The Broad Institute Genomics Platform"/>
            <consortium name="The Broad Institute Genome Sequencing Center for Infectious Disease"/>
            <person name="Wu L."/>
            <person name="Ma J."/>
        </authorList>
    </citation>
    <scope>NUCLEOTIDE SEQUENCE [LARGE SCALE GENOMIC DNA]</scope>
    <source>
        <strain evidence="9">CCUG 56042</strain>
    </source>
</reference>
<evidence type="ECO:0000256" key="4">
    <source>
        <dbReference type="PROSITE-ProRule" id="PRU00169"/>
    </source>
</evidence>
<feature type="domain" description="OmpR/PhoB-type" evidence="7">
    <location>
        <begin position="131"/>
        <end position="230"/>
    </location>
</feature>
<dbReference type="CDD" id="cd00383">
    <property type="entry name" value="trans_reg_C"/>
    <property type="match status" value="1"/>
</dbReference>
<keyword evidence="3 5" id="KW-0238">DNA-binding</keyword>
<name>A0ABW0J7A8_9BURK</name>
<dbReference type="InterPro" id="IPR001867">
    <property type="entry name" value="OmpR/PhoB-type_DNA-bd"/>
</dbReference>
<evidence type="ECO:0000259" key="7">
    <source>
        <dbReference type="PROSITE" id="PS51755"/>
    </source>
</evidence>
<dbReference type="Pfam" id="PF00486">
    <property type="entry name" value="Trans_reg_C"/>
    <property type="match status" value="1"/>
</dbReference>
<keyword evidence="9" id="KW-1185">Reference proteome</keyword>
<dbReference type="InterPro" id="IPR011006">
    <property type="entry name" value="CheY-like_superfamily"/>
</dbReference>
<sequence length="243" mass="26969">MRIAVLHRNEAQRGQIACVLAQSGHTCVPFSDWPVLSKALAASTLDMLVLDWQGTRLSAPAVRKAVLKAARVPGGSQIPILFASEDTSEDSIVRAFAAGADDYVSLPVCPLVFGARVNALLRRAFPERHNDITLLAGPYRFDTRRQMVFVRDKPVVLSSTQYRLALLFFANVGRVLSRRHIYTMVWGRDLCTPTRTIDSHVSRLRVLLDIDEPNGFQLEPVYRTGYRLMDLAHDAGVVETGAP</sequence>
<feature type="modified residue" description="4-aspartylphosphate" evidence="4">
    <location>
        <position position="51"/>
    </location>
</feature>
<accession>A0ABW0J7A8</accession>
<proteinExistence type="predicted"/>
<dbReference type="InterPro" id="IPR016032">
    <property type="entry name" value="Sig_transdc_resp-reg_C-effctor"/>
</dbReference>
<dbReference type="SUPFAM" id="SSF52172">
    <property type="entry name" value="CheY-like"/>
    <property type="match status" value="1"/>
</dbReference>
<dbReference type="EMBL" id="JBHSMP010000011">
    <property type="protein sequence ID" value="MFC5428951.1"/>
    <property type="molecule type" value="Genomic_DNA"/>
</dbReference>
<dbReference type="SMART" id="SM00448">
    <property type="entry name" value="REC"/>
    <property type="match status" value="1"/>
</dbReference>
<evidence type="ECO:0000256" key="2">
    <source>
        <dbReference type="ARBA" id="ARBA00023012"/>
    </source>
</evidence>
<dbReference type="InterPro" id="IPR039420">
    <property type="entry name" value="WalR-like"/>
</dbReference>
<evidence type="ECO:0000256" key="5">
    <source>
        <dbReference type="PROSITE-ProRule" id="PRU01091"/>
    </source>
</evidence>